<evidence type="ECO:0000313" key="1">
    <source>
        <dbReference type="EMBL" id="EAT58371.1"/>
    </source>
</evidence>
<proteinExistence type="predicted"/>
<comment type="caution">
    <text evidence="1">The sequence shown here is derived from an EMBL/GenBank/DDBJ whole genome shotgun (WGS) entry which is preliminary data.</text>
</comment>
<reference evidence="1 2" key="1">
    <citation type="submission" date="2006-07" db="EMBL/GenBank/DDBJ databases">
        <title>Annotation of the draft genome assembly of Chlorobium ferroxidans DSM 13031.</title>
        <authorList>
            <consortium name="US DOE Joint Genome Institute (JGI-ORNL)"/>
            <person name="Larimer F."/>
            <person name="Land M."/>
            <person name="Hauser L."/>
        </authorList>
    </citation>
    <scope>NUCLEOTIDE SEQUENCE [LARGE SCALE GENOMIC DNA]</scope>
    <source>
        <strain evidence="1 2">DSM 13031</strain>
    </source>
</reference>
<dbReference type="Proteomes" id="UP000004162">
    <property type="component" value="Unassembled WGS sequence"/>
</dbReference>
<dbReference type="EMBL" id="AASE01000021">
    <property type="protein sequence ID" value="EAT58371.1"/>
    <property type="molecule type" value="Genomic_DNA"/>
</dbReference>
<gene>
    <name evidence="1" type="ORF">CferDRAFT_0310</name>
</gene>
<evidence type="ECO:0000313" key="2">
    <source>
        <dbReference type="Proteomes" id="UP000004162"/>
    </source>
</evidence>
<reference evidence="1 2" key="2">
    <citation type="submission" date="2006-07" db="EMBL/GenBank/DDBJ databases">
        <title>Sequencing of the draft genome and assembly of Chlorobium ferroxidans DSM 13031.</title>
        <authorList>
            <consortium name="US DOE Joint Genome Institute (JGI-PGF)"/>
            <person name="Copeland A."/>
            <person name="Lucas S."/>
            <person name="Lapidus A."/>
            <person name="Barry K."/>
            <person name="Glavina del Rio T."/>
            <person name="Dalin E."/>
            <person name="Tice H."/>
            <person name="Bruce D."/>
            <person name="Pitluck S."/>
            <person name="Richardson P."/>
        </authorList>
    </citation>
    <scope>NUCLEOTIDE SEQUENCE [LARGE SCALE GENOMIC DNA]</scope>
    <source>
        <strain evidence="1 2">DSM 13031</strain>
    </source>
</reference>
<sequence length="172" mass="19668">MMFQESMVLPSLYTRDDQVHIERWIEQGPAYKENGNLNDSNRVAEIALSSVQGRLPQASLVQEDGNVVIGRKHWDCPVQMRNNLFAPIHIFEINRNNAHAGLSCIEAYYVTLLPGYNIYVVTISYGSEDPEGFFDLAIGFFHVDNAEQIIAEASRVILSWWQVRYQELSCSR</sequence>
<protein>
    <submittedName>
        <fullName evidence="1">Uncharacterized protein</fullName>
    </submittedName>
</protein>
<keyword evidence="2" id="KW-1185">Reference proteome</keyword>
<name>Q0YQ23_9CHLB</name>
<organism evidence="1 2">
    <name type="scientific">Chlorobium ferrooxidans DSM 13031</name>
    <dbReference type="NCBI Taxonomy" id="377431"/>
    <lineage>
        <taxon>Bacteria</taxon>
        <taxon>Pseudomonadati</taxon>
        <taxon>Chlorobiota</taxon>
        <taxon>Chlorobiia</taxon>
        <taxon>Chlorobiales</taxon>
        <taxon>Chlorobiaceae</taxon>
        <taxon>Chlorobium/Pelodictyon group</taxon>
        <taxon>Chlorobium</taxon>
    </lineage>
</organism>
<accession>Q0YQ23</accession>
<dbReference type="AlphaFoldDB" id="Q0YQ23"/>